<sequence length="695" mass="84471">MSKKDERDESAAEMQVSAGQILAEAYERRDPPVKYSNYGINDLEELNDYQLKIRTSYEKALQFKRSDIDQYVRYAKWEWDLKNYDRARSILERAININNSNVRLWLAYLNLEISHKNINHARNLFERCLTILPKVDKFYYEYIQFEEILGNFNNVKEIFNRWINWKPKNSKIYLNYIRFLNKYKDLENCRKIYEKLIIQIPQFEYIEKYIIFEKKNGGNVANLYNLIIENLQKSNILSQEILISYIDYELSLSLDSTNLQKIDKIFKFGFDNLSKDKSIKLYNYYINYLKQYNNDKFKIESGVLLKRKLKYESELIQTPNDYDLWWIYLDLILELSLPDVESYFEKCLLENIPKFKKEKKYWKRYLLLWLRYLYYLELDSKKIEKTREMYDKLLKEIIPNKYFTSGKIWMNYSNFEIRQGNLIKARKLYGYCMGKFPNKKFFYKKYIDLELNLKQFDNVRKIYEKFLIIHNDDLTIWFNYINFEIELEEYLRAEKLIEILLLNPSTMSEKFKIYKFYLNFLIHDLYDFKRTRKVYQNLLQESDYNVNIYIAYALNELSIPTDEQLQKFQENADDEGMEIEITDVHLNNVRNLFEKGSLHYKQDKEKRITLLEAYKNFEKSYGDQNSYDKVKSRLPLVVKRKTVNEEGEQKEVIDYIFEDDNENKKDNNDKNGDAGIINNEFLANARKWMLENSKK</sequence>
<dbReference type="GO" id="GO:0071006">
    <property type="term" value="C:U2-type catalytic step 1 spliceosome"/>
    <property type="evidence" value="ECO:0007669"/>
    <property type="project" value="EnsemblFungi"/>
</dbReference>
<dbReference type="Pfam" id="PF23240">
    <property type="entry name" value="HAT_PRP39_N"/>
    <property type="match status" value="1"/>
</dbReference>
<dbReference type="GO" id="GO:0003682">
    <property type="term" value="F:chromatin binding"/>
    <property type="evidence" value="ECO:0007669"/>
    <property type="project" value="EnsemblFungi"/>
</dbReference>
<dbReference type="Gene3D" id="1.25.40.10">
    <property type="entry name" value="Tetratricopeptide repeat domain"/>
    <property type="match status" value="4"/>
</dbReference>
<comment type="similarity">
    <text evidence="2">Belongs to the crooked-neck family.</text>
</comment>
<evidence type="ECO:0000256" key="8">
    <source>
        <dbReference type="ARBA" id="ARBA00039167"/>
    </source>
</evidence>
<evidence type="ECO:0000313" key="10">
    <source>
        <dbReference type="EMBL" id="ODV96901.1"/>
    </source>
</evidence>
<evidence type="ECO:0000256" key="4">
    <source>
        <dbReference type="ARBA" id="ARBA00022728"/>
    </source>
</evidence>
<accession>A0A1E4TYU1</accession>
<evidence type="ECO:0000256" key="3">
    <source>
        <dbReference type="ARBA" id="ARBA00022664"/>
    </source>
</evidence>
<reference evidence="11" key="1">
    <citation type="submission" date="2016-05" db="EMBL/GenBank/DDBJ databases">
        <title>Comparative genomics of biotechnologically important yeasts.</title>
        <authorList>
            <consortium name="DOE Joint Genome Institute"/>
            <person name="Riley R."/>
            <person name="Haridas S."/>
            <person name="Wolfe K.H."/>
            <person name="Lopes M.R."/>
            <person name="Hittinger C.T."/>
            <person name="Goker M."/>
            <person name="Salamov A."/>
            <person name="Wisecaver J."/>
            <person name="Long T.M."/>
            <person name="Aerts A.L."/>
            <person name="Barry K."/>
            <person name="Choi C."/>
            <person name="Clum A."/>
            <person name="Coughlan A.Y."/>
            <person name="Deshpande S."/>
            <person name="Douglass A.P."/>
            <person name="Hanson S.J."/>
            <person name="Klenk H.-P."/>
            <person name="Labutti K."/>
            <person name="Lapidus A."/>
            <person name="Lindquist E."/>
            <person name="Lipzen A."/>
            <person name="Meier-Kolthoff J.P."/>
            <person name="Ohm R.A."/>
            <person name="Otillar R.P."/>
            <person name="Pangilinan J."/>
            <person name="Peng Y."/>
            <person name="Rokas A."/>
            <person name="Rosa C.A."/>
            <person name="Scheuner C."/>
            <person name="Sibirny A.A."/>
            <person name="Slot J.C."/>
            <person name="Stielow J.B."/>
            <person name="Sun H."/>
            <person name="Kurtzman C.P."/>
            <person name="Blackwell M."/>
            <person name="Grigoriev I.V."/>
            <person name="Jeffries T.W."/>
        </authorList>
    </citation>
    <scope>NUCLEOTIDE SEQUENCE [LARGE SCALE GENOMIC DNA]</scope>
    <source>
        <strain evidence="11">NRRL Y-2460</strain>
    </source>
</reference>
<dbReference type="GO" id="GO:0071007">
    <property type="term" value="C:U2-type catalytic step 2 spliceosome"/>
    <property type="evidence" value="ECO:0007669"/>
    <property type="project" value="EnsemblFungi"/>
</dbReference>
<dbReference type="GO" id="GO:0006270">
    <property type="term" value="P:DNA replication initiation"/>
    <property type="evidence" value="ECO:0007669"/>
    <property type="project" value="EnsemblFungi"/>
</dbReference>
<name>A0A1E4TYU1_PACTA</name>
<feature type="domain" description="Pre-mRNA-splicing factor Syf1-like N-terminal HAT-repeats" evidence="9">
    <location>
        <begin position="55"/>
        <end position="198"/>
    </location>
</feature>
<comment type="subcellular location">
    <subcellularLocation>
        <location evidence="1">Nucleus</location>
    </subcellularLocation>
</comment>
<dbReference type="PANTHER" id="PTHR11246">
    <property type="entry name" value="PRE-MRNA SPLICING FACTOR"/>
    <property type="match status" value="1"/>
</dbReference>
<evidence type="ECO:0000313" key="11">
    <source>
        <dbReference type="Proteomes" id="UP000094236"/>
    </source>
</evidence>
<organism evidence="10 11">
    <name type="scientific">Pachysolen tannophilus NRRL Y-2460</name>
    <dbReference type="NCBI Taxonomy" id="669874"/>
    <lineage>
        <taxon>Eukaryota</taxon>
        <taxon>Fungi</taxon>
        <taxon>Dikarya</taxon>
        <taxon>Ascomycota</taxon>
        <taxon>Saccharomycotina</taxon>
        <taxon>Pichiomycetes</taxon>
        <taxon>Pachysolenaceae</taxon>
        <taxon>Pachysolen</taxon>
    </lineage>
</organism>
<evidence type="ECO:0000256" key="1">
    <source>
        <dbReference type="ARBA" id="ARBA00004123"/>
    </source>
</evidence>
<dbReference type="GO" id="GO:0000785">
    <property type="term" value="C:chromatin"/>
    <property type="evidence" value="ECO:0007669"/>
    <property type="project" value="EnsemblFungi"/>
</dbReference>
<protein>
    <recommendedName>
        <fullName evidence="8">Pre-mRNA-splicing factor CLF1</fullName>
    </recommendedName>
</protein>
<keyword evidence="7" id="KW-0539">Nucleus</keyword>
<keyword evidence="3" id="KW-0507">mRNA processing</keyword>
<dbReference type="EMBL" id="KV454012">
    <property type="protein sequence ID" value="ODV96901.1"/>
    <property type="molecule type" value="Genomic_DNA"/>
</dbReference>
<dbReference type="GO" id="GO:0071011">
    <property type="term" value="C:precatalytic spliceosome"/>
    <property type="evidence" value="ECO:0007669"/>
    <property type="project" value="TreeGrafter"/>
</dbReference>
<evidence type="ECO:0000256" key="6">
    <source>
        <dbReference type="ARBA" id="ARBA00023187"/>
    </source>
</evidence>
<dbReference type="GO" id="GO:0071004">
    <property type="term" value="C:U2-type prespliceosome"/>
    <property type="evidence" value="ECO:0007669"/>
    <property type="project" value="EnsemblFungi"/>
</dbReference>
<gene>
    <name evidence="10" type="ORF">PACTADRAFT_1486</name>
</gene>
<dbReference type="InterPro" id="IPR055433">
    <property type="entry name" value="HAT_Syf1-like_N"/>
</dbReference>
<evidence type="ECO:0000256" key="5">
    <source>
        <dbReference type="ARBA" id="ARBA00022737"/>
    </source>
</evidence>
<keyword evidence="6" id="KW-0508">mRNA splicing</keyword>
<dbReference type="InterPro" id="IPR011990">
    <property type="entry name" value="TPR-like_helical_dom_sf"/>
</dbReference>
<dbReference type="Pfam" id="PF23233">
    <property type="entry name" value="HAT_Syf1_CNRKL1_N"/>
    <property type="match status" value="1"/>
</dbReference>
<dbReference type="GO" id="GO:0071008">
    <property type="term" value="C:U2-type post-mRNA release spliceosomal complex"/>
    <property type="evidence" value="ECO:0007669"/>
    <property type="project" value="EnsemblFungi"/>
</dbReference>
<proteinExistence type="inferred from homology"/>
<evidence type="ECO:0000256" key="7">
    <source>
        <dbReference type="ARBA" id="ARBA00023242"/>
    </source>
</evidence>
<dbReference type="GO" id="GO:0000974">
    <property type="term" value="C:Prp19 complex"/>
    <property type="evidence" value="ECO:0007669"/>
    <property type="project" value="EnsemblFungi"/>
</dbReference>
<evidence type="ECO:0000259" key="9">
    <source>
        <dbReference type="Pfam" id="PF23233"/>
    </source>
</evidence>
<dbReference type="AlphaFoldDB" id="A0A1E4TYU1"/>
<dbReference type="Proteomes" id="UP000094236">
    <property type="component" value="Unassembled WGS sequence"/>
</dbReference>
<keyword evidence="4" id="KW-0747">Spliceosome</keyword>
<dbReference type="InterPro" id="IPR003107">
    <property type="entry name" value="HAT"/>
</dbReference>
<dbReference type="SMART" id="SM00386">
    <property type="entry name" value="HAT"/>
    <property type="match status" value="11"/>
</dbReference>
<keyword evidence="11" id="KW-1185">Reference proteome</keyword>
<dbReference type="GO" id="GO:0000354">
    <property type="term" value="P:cis assembly of pre-catalytic spliceosome"/>
    <property type="evidence" value="ECO:0007669"/>
    <property type="project" value="EnsemblFungi"/>
</dbReference>
<dbReference type="SUPFAM" id="SSF48452">
    <property type="entry name" value="TPR-like"/>
    <property type="match status" value="4"/>
</dbReference>
<dbReference type="OrthoDB" id="541719at2759"/>
<dbReference type="STRING" id="669874.A0A1E4TYU1"/>
<dbReference type="GO" id="GO:0003688">
    <property type="term" value="F:DNA replication origin binding"/>
    <property type="evidence" value="ECO:0007669"/>
    <property type="project" value="EnsemblFungi"/>
</dbReference>
<dbReference type="InterPro" id="IPR045075">
    <property type="entry name" value="Syf1-like"/>
</dbReference>
<evidence type="ECO:0000256" key="2">
    <source>
        <dbReference type="ARBA" id="ARBA00008644"/>
    </source>
</evidence>
<dbReference type="PANTHER" id="PTHR11246:SF3">
    <property type="entry name" value="CROOKED NECK-LIKE PROTEIN 1"/>
    <property type="match status" value="1"/>
</dbReference>
<keyword evidence="5" id="KW-0677">Repeat</keyword>